<dbReference type="OrthoDB" id="1148980at2759"/>
<dbReference type="EMBL" id="JRKL02012243">
    <property type="protein sequence ID" value="KAF3945545.1"/>
    <property type="molecule type" value="Genomic_DNA"/>
</dbReference>
<accession>A0A8J4Q8V0</accession>
<dbReference type="InterPro" id="IPR050354">
    <property type="entry name" value="F-box/kelch-repeat_ARATH"/>
</dbReference>
<keyword evidence="3" id="KW-1185">Reference proteome</keyword>
<evidence type="ECO:0000313" key="2">
    <source>
        <dbReference type="EMBL" id="KAF3945545.1"/>
    </source>
</evidence>
<dbReference type="AlphaFoldDB" id="A0A8J4Q8V0"/>
<protein>
    <submittedName>
        <fullName evidence="2">Uncharacterized protein</fullName>
    </submittedName>
</protein>
<comment type="caution">
    <text evidence="2">The sequence shown here is derived from an EMBL/GenBank/DDBJ whole genome shotgun (WGS) entry which is preliminary data.</text>
</comment>
<evidence type="ECO:0000256" key="1">
    <source>
        <dbReference type="SAM" id="MobiDB-lite"/>
    </source>
</evidence>
<evidence type="ECO:0000313" key="3">
    <source>
        <dbReference type="Proteomes" id="UP000737018"/>
    </source>
</evidence>
<proteinExistence type="predicted"/>
<reference evidence="2" key="1">
    <citation type="submission" date="2020-03" db="EMBL/GenBank/DDBJ databases">
        <title>Castanea mollissima Vanexum genome sequencing.</title>
        <authorList>
            <person name="Staton M."/>
        </authorList>
    </citation>
    <scope>NUCLEOTIDE SEQUENCE</scope>
    <source>
        <tissue evidence="2">Leaf</tissue>
    </source>
</reference>
<dbReference type="PANTHER" id="PTHR24414">
    <property type="entry name" value="F-BOX/KELCH-REPEAT PROTEIN SKIP4"/>
    <property type="match status" value="1"/>
</dbReference>
<feature type="region of interest" description="Disordered" evidence="1">
    <location>
        <begin position="373"/>
        <end position="397"/>
    </location>
</feature>
<dbReference type="SUPFAM" id="SSF117281">
    <property type="entry name" value="Kelch motif"/>
    <property type="match status" value="1"/>
</dbReference>
<dbReference type="Pfam" id="PF07893">
    <property type="entry name" value="DUF1668"/>
    <property type="match status" value="1"/>
</dbReference>
<dbReference type="PANTHER" id="PTHR24414:SF23">
    <property type="entry name" value="F-BOX_KELCH-REPEAT PROTEIN SKIP6"/>
    <property type="match status" value="1"/>
</dbReference>
<dbReference type="InterPro" id="IPR012871">
    <property type="entry name" value="DUF1668_ORYSA"/>
</dbReference>
<name>A0A8J4Q8V0_9ROSI</name>
<feature type="compositionally biased region" description="Acidic residues" evidence="1">
    <location>
        <begin position="376"/>
        <end position="397"/>
    </location>
</feature>
<dbReference type="Proteomes" id="UP000737018">
    <property type="component" value="Unassembled WGS sequence"/>
</dbReference>
<organism evidence="2 3">
    <name type="scientific">Castanea mollissima</name>
    <name type="common">Chinese chestnut</name>
    <dbReference type="NCBI Taxonomy" id="60419"/>
    <lineage>
        <taxon>Eukaryota</taxon>
        <taxon>Viridiplantae</taxon>
        <taxon>Streptophyta</taxon>
        <taxon>Embryophyta</taxon>
        <taxon>Tracheophyta</taxon>
        <taxon>Spermatophyta</taxon>
        <taxon>Magnoliopsida</taxon>
        <taxon>eudicotyledons</taxon>
        <taxon>Gunneridae</taxon>
        <taxon>Pentapetalae</taxon>
        <taxon>rosids</taxon>
        <taxon>fabids</taxon>
        <taxon>Fagales</taxon>
        <taxon>Fagaceae</taxon>
        <taxon>Castanea</taxon>
    </lineage>
</organism>
<dbReference type="InterPro" id="IPR015915">
    <property type="entry name" value="Kelch-typ_b-propeller"/>
</dbReference>
<gene>
    <name evidence="2" type="ORF">CMV_028091</name>
</gene>
<dbReference type="Gene3D" id="2.120.10.80">
    <property type="entry name" value="Kelch-type beta propeller"/>
    <property type="match status" value="1"/>
</dbReference>
<sequence>MYCELRKLRKRNLKMEDLRSLSQFNHFHSQRSALPDLTATCKKLYWSMSDSKIEEADWAPSRFKLEPLQQLGNFLCFDLLTIRERILEYRDLRLLSQLARRLPWPSEENNLYLFFYLEDSPVMYTLYEIKVTKPFPLPPTQTAQDTNKWDLSGLNLILQFETGMYPEGMCCVQLGSELYFFGGEFNLNESNICIYKDLKKFKKERRDVLPRDVYIFYSTLYRKYPLLLCRLNENMLLKGRPMNSGKASPQAFVADGMIYVIGSTFTNLDNESFAYFEVYDPVEGMWTILPNPPIRNVNTRWVGNAVVGSEAVLVALQQGQNRLYCFDLDTRQWKNRVSIPDFLSGNFFSRKSEFIEDTLYGCYDNTIGAIAPLANNEDEDEDENEEEEEDEDEEEEEEVQRVERLLENHCLHLVSADMGMGAFFNIPGLLQSSSSLLHLENRPSMGRHTPKKPLPLDFSMQSLFILSIINLFSRRV</sequence>